<proteinExistence type="predicted"/>
<accession>A0A9W9YPI0</accession>
<sequence>MEGKSQDSAGIPERGDFTKLQAPTERKNSTSKTAEVSSTAVVKYSAQEVLPYFKLQQDTNLNVAPSNWLRDGRFPDVNHHRRDPVEFSSYSHVTQLEVYAFAPE</sequence>
<gene>
    <name evidence="2" type="ORF">OS493_025436</name>
</gene>
<dbReference type="EMBL" id="MU827322">
    <property type="protein sequence ID" value="KAJ7356327.1"/>
    <property type="molecule type" value="Genomic_DNA"/>
</dbReference>
<evidence type="ECO:0000313" key="3">
    <source>
        <dbReference type="Proteomes" id="UP001163046"/>
    </source>
</evidence>
<comment type="caution">
    <text evidence="2">The sequence shown here is derived from an EMBL/GenBank/DDBJ whole genome shotgun (WGS) entry which is preliminary data.</text>
</comment>
<feature type="region of interest" description="Disordered" evidence="1">
    <location>
        <begin position="1"/>
        <end position="38"/>
    </location>
</feature>
<evidence type="ECO:0000256" key="1">
    <source>
        <dbReference type="SAM" id="MobiDB-lite"/>
    </source>
</evidence>
<evidence type="ECO:0000313" key="2">
    <source>
        <dbReference type="EMBL" id="KAJ7356327.1"/>
    </source>
</evidence>
<name>A0A9W9YPI0_9CNID</name>
<keyword evidence="3" id="KW-1185">Reference proteome</keyword>
<reference evidence="2" key="1">
    <citation type="submission" date="2023-01" db="EMBL/GenBank/DDBJ databases">
        <title>Genome assembly of the deep-sea coral Lophelia pertusa.</title>
        <authorList>
            <person name="Herrera S."/>
            <person name="Cordes E."/>
        </authorList>
    </citation>
    <scope>NUCLEOTIDE SEQUENCE</scope>
    <source>
        <strain evidence="2">USNM1676648</strain>
        <tissue evidence="2">Polyp</tissue>
    </source>
</reference>
<protein>
    <submittedName>
        <fullName evidence="2">Uncharacterized protein</fullName>
    </submittedName>
</protein>
<organism evidence="2 3">
    <name type="scientific">Desmophyllum pertusum</name>
    <dbReference type="NCBI Taxonomy" id="174260"/>
    <lineage>
        <taxon>Eukaryota</taxon>
        <taxon>Metazoa</taxon>
        <taxon>Cnidaria</taxon>
        <taxon>Anthozoa</taxon>
        <taxon>Hexacorallia</taxon>
        <taxon>Scleractinia</taxon>
        <taxon>Caryophylliina</taxon>
        <taxon>Caryophylliidae</taxon>
        <taxon>Desmophyllum</taxon>
    </lineage>
</organism>
<dbReference type="Proteomes" id="UP001163046">
    <property type="component" value="Unassembled WGS sequence"/>
</dbReference>
<dbReference type="AlphaFoldDB" id="A0A9W9YPI0"/>